<sequence length="122" mass="13693">MKLLLLLGLIVLVFGQETIVSTISNENKEIEQQPTTILQAQPNNQEGETNKKLNKRSYGWGPWGYGGGYGGYGWPWYGGWGGGWYSGWYPSWPWWYGGHGGWYGGGHGGWYGGGHGGWYKKW</sequence>
<name>A0ABM1I1P3_POLDO</name>
<evidence type="ECO:0000256" key="1">
    <source>
        <dbReference type="SAM" id="SignalP"/>
    </source>
</evidence>
<organism evidence="2 3">
    <name type="scientific">Polistes dominula</name>
    <name type="common">European paper wasp</name>
    <name type="synonym">Vespa dominula</name>
    <dbReference type="NCBI Taxonomy" id="743375"/>
    <lineage>
        <taxon>Eukaryota</taxon>
        <taxon>Metazoa</taxon>
        <taxon>Ecdysozoa</taxon>
        <taxon>Arthropoda</taxon>
        <taxon>Hexapoda</taxon>
        <taxon>Insecta</taxon>
        <taxon>Pterygota</taxon>
        <taxon>Neoptera</taxon>
        <taxon>Endopterygota</taxon>
        <taxon>Hymenoptera</taxon>
        <taxon>Apocrita</taxon>
        <taxon>Aculeata</taxon>
        <taxon>Vespoidea</taxon>
        <taxon>Vespidae</taxon>
        <taxon>Polistinae</taxon>
        <taxon>Polistini</taxon>
        <taxon>Polistes</taxon>
    </lineage>
</organism>
<dbReference type="Proteomes" id="UP000694924">
    <property type="component" value="Unplaced"/>
</dbReference>
<gene>
    <name evidence="3" type="primary">LOC107065193</name>
</gene>
<feature type="chain" id="PRO_5045586709" evidence="1">
    <location>
        <begin position="16"/>
        <end position="122"/>
    </location>
</feature>
<protein>
    <submittedName>
        <fullName evidence="3">Glycine-rich RNA-binding protein 2-like</fullName>
    </submittedName>
</protein>
<keyword evidence="1" id="KW-0732">Signal</keyword>
<dbReference type="GeneID" id="107065193"/>
<evidence type="ECO:0000313" key="3">
    <source>
        <dbReference type="RefSeq" id="XP_015174130.1"/>
    </source>
</evidence>
<proteinExistence type="predicted"/>
<dbReference type="RefSeq" id="XP_015174130.1">
    <property type="nucleotide sequence ID" value="XM_015318644.1"/>
</dbReference>
<accession>A0ABM1I1P3</accession>
<reference evidence="3" key="1">
    <citation type="submission" date="2025-08" db="UniProtKB">
        <authorList>
            <consortium name="RefSeq"/>
        </authorList>
    </citation>
    <scope>IDENTIFICATION</scope>
    <source>
        <tissue evidence="3">Whole body</tissue>
    </source>
</reference>
<feature type="signal peptide" evidence="1">
    <location>
        <begin position="1"/>
        <end position="15"/>
    </location>
</feature>
<evidence type="ECO:0000313" key="2">
    <source>
        <dbReference type="Proteomes" id="UP000694924"/>
    </source>
</evidence>
<keyword evidence="2" id="KW-1185">Reference proteome</keyword>